<keyword evidence="3" id="KW-1185">Reference proteome</keyword>
<keyword evidence="1" id="KW-0472">Membrane</keyword>
<dbReference type="Proteomes" id="UP000625711">
    <property type="component" value="Unassembled WGS sequence"/>
</dbReference>
<reference evidence="2" key="1">
    <citation type="submission" date="2020-08" db="EMBL/GenBank/DDBJ databases">
        <title>Genome sequencing and assembly of the red palm weevil Rhynchophorus ferrugineus.</title>
        <authorList>
            <person name="Dias G.B."/>
            <person name="Bergman C.M."/>
            <person name="Manee M."/>
        </authorList>
    </citation>
    <scope>NUCLEOTIDE SEQUENCE</scope>
    <source>
        <strain evidence="2">AA-2017</strain>
        <tissue evidence="2">Whole larva</tissue>
    </source>
</reference>
<keyword evidence="1" id="KW-1133">Transmembrane helix</keyword>
<dbReference type="AlphaFoldDB" id="A0A834IJS2"/>
<organism evidence="2 3">
    <name type="scientific">Rhynchophorus ferrugineus</name>
    <name type="common">Red palm weevil</name>
    <name type="synonym">Curculio ferrugineus</name>
    <dbReference type="NCBI Taxonomy" id="354439"/>
    <lineage>
        <taxon>Eukaryota</taxon>
        <taxon>Metazoa</taxon>
        <taxon>Ecdysozoa</taxon>
        <taxon>Arthropoda</taxon>
        <taxon>Hexapoda</taxon>
        <taxon>Insecta</taxon>
        <taxon>Pterygota</taxon>
        <taxon>Neoptera</taxon>
        <taxon>Endopterygota</taxon>
        <taxon>Coleoptera</taxon>
        <taxon>Polyphaga</taxon>
        <taxon>Cucujiformia</taxon>
        <taxon>Curculionidae</taxon>
        <taxon>Dryophthorinae</taxon>
        <taxon>Rhynchophorus</taxon>
    </lineage>
</organism>
<keyword evidence="1" id="KW-0812">Transmembrane</keyword>
<feature type="transmembrane region" description="Helical" evidence="1">
    <location>
        <begin position="134"/>
        <end position="156"/>
    </location>
</feature>
<dbReference type="OrthoDB" id="6344485at2759"/>
<gene>
    <name evidence="2" type="ORF">GWI33_006803</name>
</gene>
<evidence type="ECO:0000313" key="3">
    <source>
        <dbReference type="Proteomes" id="UP000625711"/>
    </source>
</evidence>
<name>A0A834IJS2_RHYFE</name>
<accession>A0A834IJS2</accession>
<evidence type="ECO:0000313" key="2">
    <source>
        <dbReference type="EMBL" id="KAF7279723.1"/>
    </source>
</evidence>
<evidence type="ECO:0000256" key="1">
    <source>
        <dbReference type="SAM" id="Phobius"/>
    </source>
</evidence>
<sequence>MTSGLTLIRQKPEGHEMSRAFTFALAITDPGWRRVFSPDKEEGSIYCEEGTGCLSLRRHNKINFKILTFLDTNTQSITFSWFPNTADLICSNPLEMNEESPLYPIFHEIVRPIEDLGWIFLNVFWSNESTVEDIILLVGTIVAFVAFILWCCFPVIPKDGTKNIQHHNANHYKDCNSDERYNQIEYDNKI</sequence>
<dbReference type="EMBL" id="JAACXV010000343">
    <property type="protein sequence ID" value="KAF7279723.1"/>
    <property type="molecule type" value="Genomic_DNA"/>
</dbReference>
<proteinExistence type="predicted"/>
<protein>
    <submittedName>
        <fullName evidence="2">Uncharacterized protein</fullName>
    </submittedName>
</protein>
<comment type="caution">
    <text evidence="2">The sequence shown here is derived from an EMBL/GenBank/DDBJ whole genome shotgun (WGS) entry which is preliminary data.</text>
</comment>